<dbReference type="RefSeq" id="WP_046478079.1">
    <property type="nucleotide sequence ID" value="NZ_LN829118.1"/>
</dbReference>
<evidence type="ECO:0000313" key="2">
    <source>
        <dbReference type="Proteomes" id="UP000033187"/>
    </source>
</evidence>
<dbReference type="Pfam" id="PF13589">
    <property type="entry name" value="HATPase_c_3"/>
    <property type="match status" value="1"/>
</dbReference>
<evidence type="ECO:0008006" key="3">
    <source>
        <dbReference type="Google" id="ProtNLM"/>
    </source>
</evidence>
<sequence>MRRTVHFAVSPRLTALLGETYRQTEAALKELVDNAWDADAGNIWVTLPAPLTAEPIVVADDGSGMSPHEIESEYLDIARDRRSTKGEYSIHLKRRIKGRKGIGKFAGLAAARSMRIESVCKGIRTVVDVDKGAILNASHDLEQVPLPLTETEASNAVNGTVITLSNLDQALNFPSADKLRTLLIYEYGRESGIKIYVNGRVLDVEDLPGETESTSASLPNAGEVKIRFTIAEGKLPKHPGFLLRVGGKVVGRPQWFGLDKNQDIPDALRKRVYGEIEVDGLDQVVTADWGALVENSKAREEIAHLVAERTTTKLKSVFTREMNLQQARLKQEIARRLQNLPEHRRAFTETALGKILTRFYGERQDRIDTIASVILDAMERDEYWQVLRNIDEARHGDVANFAEALHQFGLVELTLMVERANGRLHFLSDLDALLVNPSTIEIQMHKAIEHSLWILGAPYHLMSSNATLKGVVERYTDKKYSGTRAAKRPDLLLNTDPGEAYLLIEFKRPTHPVSRADETQAQVYADELRELLPAKPIHVALIGGRRAAKSNPQNDPPNLKVWSYADIISRARHEVQWLLSNAAPSH</sequence>
<dbReference type="InterPro" id="IPR036890">
    <property type="entry name" value="HATPase_C_sf"/>
</dbReference>
<reference evidence="2" key="1">
    <citation type="submission" date="2015-02" db="EMBL/GenBank/DDBJ databases">
        <authorList>
            <person name="Chooi Y.-H."/>
        </authorList>
    </citation>
    <scope>NUCLEOTIDE SEQUENCE [LARGE SCALE GENOMIC DNA]</scope>
    <source>
        <strain evidence="2">strain Y</strain>
    </source>
</reference>
<keyword evidence="2" id="KW-1185">Reference proteome</keyword>
<dbReference type="KEGG" id="fil:BN1229_v1_1996"/>
<dbReference type="KEGG" id="fiy:BN1229_v1_2000"/>
<proteinExistence type="predicted"/>
<name>A0A0D6JFT8_9HYPH</name>
<dbReference type="AlphaFoldDB" id="A0A0D6JFT8"/>
<dbReference type="SUPFAM" id="SSF55874">
    <property type="entry name" value="ATPase domain of HSP90 chaperone/DNA topoisomerase II/histidine kinase"/>
    <property type="match status" value="1"/>
</dbReference>
<evidence type="ECO:0000313" key="1">
    <source>
        <dbReference type="EMBL" id="CPR19088.1"/>
    </source>
</evidence>
<dbReference type="EMBL" id="LN829119">
    <property type="protein sequence ID" value="CPR19088.1"/>
    <property type="molecule type" value="Genomic_DNA"/>
</dbReference>
<dbReference type="Gene3D" id="3.30.565.10">
    <property type="entry name" value="Histidine kinase-like ATPase, C-terminal domain"/>
    <property type="match status" value="1"/>
</dbReference>
<dbReference type="Proteomes" id="UP000033187">
    <property type="component" value="Chromosome 1"/>
</dbReference>
<gene>
    <name evidence="1" type="ORF">YBN1229_v1_2000</name>
</gene>
<organism evidence="1 2">
    <name type="scientific">Candidatus Filomicrobium marinum</name>
    <dbReference type="NCBI Taxonomy" id="1608628"/>
    <lineage>
        <taxon>Bacteria</taxon>
        <taxon>Pseudomonadati</taxon>
        <taxon>Pseudomonadota</taxon>
        <taxon>Alphaproteobacteria</taxon>
        <taxon>Hyphomicrobiales</taxon>
        <taxon>Hyphomicrobiaceae</taxon>
        <taxon>Filomicrobium</taxon>
    </lineage>
</organism>
<protein>
    <recommendedName>
        <fullName evidence="3">ATP-binding protein</fullName>
    </recommendedName>
</protein>
<accession>A0A0D6JFT8</accession>